<name>D4H875_DENA2</name>
<dbReference type="InterPro" id="IPR041492">
    <property type="entry name" value="HAD_2"/>
</dbReference>
<dbReference type="HOGENOM" id="CLU_045011_19_3_0"/>
<dbReference type="GO" id="GO:0005829">
    <property type="term" value="C:cytosol"/>
    <property type="evidence" value="ECO:0007669"/>
    <property type="project" value="TreeGrafter"/>
</dbReference>
<dbReference type="PANTHER" id="PTHR43434:SF1">
    <property type="entry name" value="PHOSPHOGLYCOLATE PHOSPHATASE"/>
    <property type="match status" value="1"/>
</dbReference>
<comment type="pathway">
    <text evidence="2">Organic acid metabolism; glycolate biosynthesis; glycolate from 2-phosphoglycolate: step 1/1.</text>
</comment>
<protein>
    <recommendedName>
        <fullName evidence="4">phosphoglycolate phosphatase</fullName>
        <ecNumber evidence="4">3.1.3.18</ecNumber>
    </recommendedName>
</protein>
<dbReference type="PANTHER" id="PTHR43434">
    <property type="entry name" value="PHOSPHOGLYCOLATE PHOSPHATASE"/>
    <property type="match status" value="1"/>
</dbReference>
<dbReference type="SUPFAM" id="SSF56784">
    <property type="entry name" value="HAD-like"/>
    <property type="match status" value="1"/>
</dbReference>
<dbReference type="Proteomes" id="UP000002012">
    <property type="component" value="Chromosome"/>
</dbReference>
<keyword evidence="6" id="KW-1185">Reference proteome</keyword>
<accession>D4H875</accession>
<organism evidence="5 6">
    <name type="scientific">Denitrovibrio acetiphilus (strain DSM 12809 / NBRC 114555 / N2460)</name>
    <dbReference type="NCBI Taxonomy" id="522772"/>
    <lineage>
        <taxon>Bacteria</taxon>
        <taxon>Pseudomonadati</taxon>
        <taxon>Deferribacterota</taxon>
        <taxon>Deferribacteres</taxon>
        <taxon>Deferribacterales</taxon>
        <taxon>Geovibrionaceae</taxon>
        <taxon>Denitrovibrio</taxon>
    </lineage>
</organism>
<dbReference type="OrthoDB" id="9793014at2"/>
<evidence type="ECO:0000256" key="3">
    <source>
        <dbReference type="ARBA" id="ARBA00006171"/>
    </source>
</evidence>
<dbReference type="Gene3D" id="3.40.50.1000">
    <property type="entry name" value="HAD superfamily/HAD-like"/>
    <property type="match status" value="1"/>
</dbReference>
<dbReference type="InterPro" id="IPR050155">
    <property type="entry name" value="HAD-like_hydrolase_sf"/>
</dbReference>
<evidence type="ECO:0000256" key="2">
    <source>
        <dbReference type="ARBA" id="ARBA00004818"/>
    </source>
</evidence>
<dbReference type="PaxDb" id="522772-Dacet_1454"/>
<evidence type="ECO:0000256" key="1">
    <source>
        <dbReference type="ARBA" id="ARBA00000830"/>
    </source>
</evidence>
<dbReference type="GO" id="GO:0006281">
    <property type="term" value="P:DNA repair"/>
    <property type="evidence" value="ECO:0007669"/>
    <property type="project" value="TreeGrafter"/>
</dbReference>
<dbReference type="AlphaFoldDB" id="D4H875"/>
<evidence type="ECO:0000256" key="4">
    <source>
        <dbReference type="ARBA" id="ARBA00013078"/>
    </source>
</evidence>
<keyword evidence="5" id="KW-0378">Hydrolase</keyword>
<dbReference type="eggNOG" id="COG0546">
    <property type="taxonomic scope" value="Bacteria"/>
</dbReference>
<proteinExistence type="inferred from homology"/>
<gene>
    <name evidence="5" type="ordered locus">Dacet_1454</name>
</gene>
<dbReference type="KEGG" id="dap:Dacet_1454"/>
<evidence type="ECO:0000313" key="5">
    <source>
        <dbReference type="EMBL" id="ADD68224.1"/>
    </source>
</evidence>
<comment type="similarity">
    <text evidence="3">Belongs to the HAD-like hydrolase superfamily. CbbY/CbbZ/Gph/YieH family.</text>
</comment>
<dbReference type="STRING" id="522772.Dacet_1454"/>
<dbReference type="InterPro" id="IPR023214">
    <property type="entry name" value="HAD_sf"/>
</dbReference>
<dbReference type="InterPro" id="IPR006439">
    <property type="entry name" value="HAD-SF_hydro_IA"/>
</dbReference>
<dbReference type="SFLD" id="SFLDG01129">
    <property type="entry name" value="C1.5:_HAD__Beta-PGM__Phosphata"/>
    <property type="match status" value="1"/>
</dbReference>
<sequence length="204" mass="23419">MKKILVYDCDGVLFNSTKAIIGYYNHVFDKFGLERIDWTVESSMRLAMMSTSREIIRAFASSEQISDEMLTFAANTNFRDFIPLMEPSPQIYDTLEKLQTEGHTVTVCTNRGISTQYLFDHFDMGNFFAYTVTANDVAKPKPDPEGLYKIIEKYQTAKENLLFVGDSFTDYYAAKAADVDFLAYGGELEESRILKNHMEIFDYL</sequence>
<dbReference type="RefSeq" id="WP_013010745.1">
    <property type="nucleotide sequence ID" value="NC_013943.1"/>
</dbReference>
<evidence type="ECO:0000313" key="6">
    <source>
        <dbReference type="Proteomes" id="UP000002012"/>
    </source>
</evidence>
<dbReference type="Pfam" id="PF13419">
    <property type="entry name" value="HAD_2"/>
    <property type="match status" value="1"/>
</dbReference>
<dbReference type="EC" id="3.1.3.18" evidence="4"/>
<dbReference type="InParanoid" id="D4H875"/>
<reference evidence="5 6" key="1">
    <citation type="journal article" date="2010" name="Stand. Genomic Sci.">
        <title>Complete genome sequence of Denitrovibrio acetiphilus type strain (N2460).</title>
        <authorList>
            <person name="Kiss H."/>
            <person name="Lang E."/>
            <person name="Lapidus A."/>
            <person name="Copeland A."/>
            <person name="Nolan M."/>
            <person name="Glavina Del Rio T."/>
            <person name="Chen F."/>
            <person name="Lucas S."/>
            <person name="Tice H."/>
            <person name="Cheng J.F."/>
            <person name="Han C."/>
            <person name="Goodwin L."/>
            <person name="Pitluck S."/>
            <person name="Liolios K."/>
            <person name="Pati A."/>
            <person name="Ivanova N."/>
            <person name="Mavromatis K."/>
            <person name="Chen A."/>
            <person name="Palaniappan K."/>
            <person name="Land M."/>
            <person name="Hauser L."/>
            <person name="Chang Y.J."/>
            <person name="Jeffries C.D."/>
            <person name="Detter J.C."/>
            <person name="Brettin T."/>
            <person name="Spring S."/>
            <person name="Rohde M."/>
            <person name="Goker M."/>
            <person name="Woyke T."/>
            <person name="Bristow J."/>
            <person name="Eisen J.A."/>
            <person name="Markowitz V."/>
            <person name="Hugenholtz P."/>
            <person name="Kyrpides N.C."/>
            <person name="Klenk H.P."/>
        </authorList>
    </citation>
    <scope>NUCLEOTIDE SEQUENCE [LARGE SCALE GENOMIC DNA]</scope>
    <source>
        <strain evidence="6">DSM 12809 / NBRC 114555 / N2460</strain>
    </source>
</reference>
<dbReference type="Gene3D" id="1.10.150.240">
    <property type="entry name" value="Putative phosphatase, domain 2"/>
    <property type="match status" value="1"/>
</dbReference>
<dbReference type="GO" id="GO:0008967">
    <property type="term" value="F:phosphoglycolate phosphatase activity"/>
    <property type="evidence" value="ECO:0007669"/>
    <property type="project" value="UniProtKB-EC"/>
</dbReference>
<dbReference type="SFLD" id="SFLDS00003">
    <property type="entry name" value="Haloacid_Dehalogenase"/>
    <property type="match status" value="1"/>
</dbReference>
<comment type="catalytic activity">
    <reaction evidence="1">
        <text>2-phosphoglycolate + H2O = glycolate + phosphate</text>
        <dbReference type="Rhea" id="RHEA:14369"/>
        <dbReference type="ChEBI" id="CHEBI:15377"/>
        <dbReference type="ChEBI" id="CHEBI:29805"/>
        <dbReference type="ChEBI" id="CHEBI:43474"/>
        <dbReference type="ChEBI" id="CHEBI:58033"/>
        <dbReference type="EC" id="3.1.3.18"/>
    </reaction>
</comment>
<dbReference type="EMBL" id="CP001968">
    <property type="protein sequence ID" value="ADD68224.1"/>
    <property type="molecule type" value="Genomic_DNA"/>
</dbReference>
<dbReference type="InterPro" id="IPR036412">
    <property type="entry name" value="HAD-like_sf"/>
</dbReference>
<dbReference type="NCBIfam" id="TIGR01549">
    <property type="entry name" value="HAD-SF-IA-v1"/>
    <property type="match status" value="1"/>
</dbReference>
<dbReference type="InterPro" id="IPR023198">
    <property type="entry name" value="PGP-like_dom2"/>
</dbReference>